<dbReference type="AlphaFoldDB" id="A0A6A3NTZ9"/>
<evidence type="ECO:0000313" key="5">
    <source>
        <dbReference type="EMBL" id="KAE9048060.1"/>
    </source>
</evidence>
<dbReference type="PROSITE" id="PS50812">
    <property type="entry name" value="PWWP"/>
    <property type="match status" value="1"/>
</dbReference>
<dbReference type="InterPro" id="IPR000313">
    <property type="entry name" value="PWWP_dom"/>
</dbReference>
<dbReference type="OrthoDB" id="103739at2759"/>
<dbReference type="SUPFAM" id="SSF63748">
    <property type="entry name" value="Tudor/PWWP/MBT"/>
    <property type="match status" value="1"/>
</dbReference>
<dbReference type="Pfam" id="PF00855">
    <property type="entry name" value="PWWP"/>
    <property type="match status" value="1"/>
</dbReference>
<evidence type="ECO:0000313" key="6">
    <source>
        <dbReference type="EMBL" id="KAE9353168.1"/>
    </source>
</evidence>
<dbReference type="Proteomes" id="UP000429607">
    <property type="component" value="Unassembled WGS sequence"/>
</dbReference>
<comment type="caution">
    <text evidence="5">The sequence shown here is derived from an EMBL/GenBank/DDBJ whole genome shotgun (WGS) entry which is preliminary data.</text>
</comment>
<feature type="region of interest" description="Disordered" evidence="2">
    <location>
        <begin position="561"/>
        <end position="583"/>
    </location>
</feature>
<keyword evidence="1" id="KW-0175">Coiled coil</keyword>
<feature type="region of interest" description="Disordered" evidence="2">
    <location>
        <begin position="438"/>
        <end position="485"/>
    </location>
</feature>
<dbReference type="Proteomes" id="UP000435112">
    <property type="component" value="Unassembled WGS sequence"/>
</dbReference>
<evidence type="ECO:0000256" key="2">
    <source>
        <dbReference type="SAM" id="MobiDB-lite"/>
    </source>
</evidence>
<dbReference type="EMBL" id="QXFV01000154">
    <property type="protein sequence ID" value="KAE9048060.1"/>
    <property type="molecule type" value="Genomic_DNA"/>
</dbReference>
<feature type="domain" description="PWWP" evidence="3">
    <location>
        <begin position="72"/>
        <end position="134"/>
    </location>
</feature>
<dbReference type="Proteomes" id="UP000434957">
    <property type="component" value="Unassembled WGS sequence"/>
</dbReference>
<feature type="compositionally biased region" description="Polar residues" evidence="2">
    <location>
        <begin position="689"/>
        <end position="703"/>
    </location>
</feature>
<dbReference type="EMBL" id="QXFU01000166">
    <property type="protein sequence ID" value="KAE9041694.1"/>
    <property type="molecule type" value="Genomic_DNA"/>
</dbReference>
<feature type="region of interest" description="Disordered" evidence="2">
    <location>
        <begin position="689"/>
        <end position="730"/>
    </location>
</feature>
<feature type="coiled-coil region" evidence="1">
    <location>
        <begin position="505"/>
        <end position="535"/>
    </location>
</feature>
<evidence type="ECO:0000256" key="1">
    <source>
        <dbReference type="SAM" id="Coils"/>
    </source>
</evidence>
<reference evidence="7 9" key="1">
    <citation type="submission" date="2018-09" db="EMBL/GenBank/DDBJ databases">
        <title>Genomic investigation of the strawberry pathogen Phytophthora fragariae indicates pathogenicity is determined by transcriptional variation in three key races.</title>
        <authorList>
            <person name="Adams T.M."/>
            <person name="Armitage A.D."/>
            <person name="Sobczyk M.K."/>
            <person name="Bates H.J."/>
            <person name="Dunwell J.M."/>
            <person name="Nellist C.F."/>
            <person name="Harrison R.J."/>
        </authorList>
    </citation>
    <scope>NUCLEOTIDE SEQUENCE [LARGE SCALE GENOMIC DNA]</scope>
    <source>
        <strain evidence="5 7">SCRP249</strain>
        <strain evidence="4 9">SCRP324</strain>
        <strain evidence="6 8">SCRP333</strain>
    </source>
</reference>
<feature type="region of interest" description="Disordered" evidence="2">
    <location>
        <begin position="303"/>
        <end position="400"/>
    </location>
</feature>
<feature type="compositionally biased region" description="Low complexity" evidence="2">
    <location>
        <begin position="718"/>
        <end position="727"/>
    </location>
</feature>
<sequence>MSAAAPELKEGDWLDVVDGDGIWNVAQVLRLPSAETIEVTYDCWGDEYNEELPRDSPRIAPFHTHTWAVKCWAKLDTWPWWPALLTVRAPGSAFGTQNLRLEERLLVDFLDNADFAARCRCWVKKSNIVPFQSDEETRKQLTKSKRRKKSKVETRAKNLTVSTALLAQCDAREDFPEFLEGTLPVQFEHDFTRPTEEVRKEMGEEIWLRGFADNRVNHAATHAYTPTFADKTKACDRNDTAKLKSVEEKSTTREIAPNEAQPEEESIPTSDAGQSDEVDAPQEAQRSKAAVAELQKVKVVAQNALNRRKRARPDDEKEGSDSIDTGRAGKNKSPCVEIQKDKSTKSQAANSIAVGTDENEAKDVSKSISPANVPHVATRKYGKTPKVLKTPRRSASNLRPYTPPYARVLLQVKPRNDHHTAQSLNVRYRDFQTFRASHATHPKPGASKDQAKPDTVQHVKQAHVAVRRNSSSDAKSDDGHASPIKSLARLTKATLRADKKLHSVEHALEDKLTELAKKSAEAEELRNKCAALKSAKSTSAMQISPKEASPKDIPAKISIRVSRKDSRSKHKTTGRSDYSAVPTLARRSSQSQCGIRGLELALDDKISRLQGLNSATTRAEFDAMKAELLNSSEVQAAIMRIEHPSYGWATPTGATSRWTPSVSNGSSLHMLEAAKSRYSEYLSAKLTVSTVRKPSPRSPSQHFGCSWGYERENRSNTERSSSPSNSPLADHSSFGFSVNDNFSMNQWYRDLYPKAFNFHQP</sequence>
<protein>
    <recommendedName>
        <fullName evidence="3">PWWP domain-containing protein</fullName>
    </recommendedName>
</protein>
<dbReference type="CDD" id="cd20104">
    <property type="entry name" value="MBT_PHF20L1-like"/>
    <property type="match status" value="1"/>
</dbReference>
<evidence type="ECO:0000313" key="8">
    <source>
        <dbReference type="Proteomes" id="UP000434957"/>
    </source>
</evidence>
<proteinExistence type="predicted"/>
<name>A0A6A3NTZ9_9STRA</name>
<dbReference type="Gene3D" id="2.30.30.140">
    <property type="match status" value="2"/>
</dbReference>
<evidence type="ECO:0000313" key="4">
    <source>
        <dbReference type="EMBL" id="KAE9041694.1"/>
    </source>
</evidence>
<organism evidence="5 7">
    <name type="scientific">Phytophthora rubi</name>
    <dbReference type="NCBI Taxonomy" id="129364"/>
    <lineage>
        <taxon>Eukaryota</taxon>
        <taxon>Sar</taxon>
        <taxon>Stramenopiles</taxon>
        <taxon>Oomycota</taxon>
        <taxon>Peronosporomycetes</taxon>
        <taxon>Peronosporales</taxon>
        <taxon>Peronosporaceae</taxon>
        <taxon>Phytophthora</taxon>
    </lineage>
</organism>
<evidence type="ECO:0000313" key="9">
    <source>
        <dbReference type="Proteomes" id="UP000435112"/>
    </source>
</evidence>
<keyword evidence="8" id="KW-1185">Reference proteome</keyword>
<dbReference type="CDD" id="cd05162">
    <property type="entry name" value="PWWP"/>
    <property type="match status" value="1"/>
</dbReference>
<evidence type="ECO:0000259" key="3">
    <source>
        <dbReference type="PROSITE" id="PS50812"/>
    </source>
</evidence>
<dbReference type="EMBL" id="QXFT01000146">
    <property type="protein sequence ID" value="KAE9353168.1"/>
    <property type="molecule type" value="Genomic_DNA"/>
</dbReference>
<evidence type="ECO:0000313" key="7">
    <source>
        <dbReference type="Proteomes" id="UP000429607"/>
    </source>
</evidence>
<feature type="region of interest" description="Disordered" evidence="2">
    <location>
        <begin position="244"/>
        <end position="290"/>
    </location>
</feature>
<gene>
    <name evidence="5" type="ORF">PR001_g3961</name>
    <name evidence="4" type="ORF">PR002_g4321</name>
    <name evidence="6" type="ORF">PR003_g4007</name>
</gene>
<accession>A0A6A3NTZ9</accession>